<gene>
    <name evidence="2" type="ORF">SAMN02745824_0411</name>
</gene>
<dbReference type="STRING" id="1123272.SAMN02745824_0411"/>
<dbReference type="RefSeq" id="WP_074203485.1">
    <property type="nucleotide sequence ID" value="NZ_FSQW01000001.1"/>
</dbReference>
<sequence>MKHLLKTGIATVGICGGSVALPASAGIVDDYCKAFPQNYKYCMERQEDDAVLALSSEARRDLFLDINARRKAGLESGRIKRTPVPVCAEVRDYGRLPKAPGVWAIKCDDAQMYGVQFDQDSVFSGMSCAFLATMLGSPCSGAVWMRENDGKPESAEPAESDTTGT</sequence>
<dbReference type="AlphaFoldDB" id="A0A1N6CMU0"/>
<dbReference type="Proteomes" id="UP000185192">
    <property type="component" value="Unassembled WGS sequence"/>
</dbReference>
<evidence type="ECO:0000256" key="1">
    <source>
        <dbReference type="SAM" id="MobiDB-lite"/>
    </source>
</evidence>
<organism evidence="2 3">
    <name type="scientific">Parasphingorhabdus marina DSM 22363</name>
    <dbReference type="NCBI Taxonomy" id="1123272"/>
    <lineage>
        <taxon>Bacteria</taxon>
        <taxon>Pseudomonadati</taxon>
        <taxon>Pseudomonadota</taxon>
        <taxon>Alphaproteobacteria</taxon>
        <taxon>Sphingomonadales</taxon>
        <taxon>Sphingomonadaceae</taxon>
        <taxon>Parasphingorhabdus</taxon>
    </lineage>
</organism>
<accession>A0A1N6CMU0</accession>
<name>A0A1N6CMU0_9SPHN</name>
<reference evidence="3" key="1">
    <citation type="submission" date="2016-11" db="EMBL/GenBank/DDBJ databases">
        <authorList>
            <person name="Varghese N."/>
            <person name="Submissions S."/>
        </authorList>
    </citation>
    <scope>NUCLEOTIDE SEQUENCE [LARGE SCALE GENOMIC DNA]</scope>
    <source>
        <strain evidence="3">DSM 22363</strain>
    </source>
</reference>
<evidence type="ECO:0000313" key="3">
    <source>
        <dbReference type="Proteomes" id="UP000185192"/>
    </source>
</evidence>
<proteinExistence type="predicted"/>
<keyword evidence="3" id="KW-1185">Reference proteome</keyword>
<evidence type="ECO:0000313" key="2">
    <source>
        <dbReference type="EMBL" id="SIN59873.1"/>
    </source>
</evidence>
<dbReference type="EMBL" id="FSQW01000001">
    <property type="protein sequence ID" value="SIN59873.1"/>
    <property type="molecule type" value="Genomic_DNA"/>
</dbReference>
<protein>
    <submittedName>
        <fullName evidence="2">Uncharacterized protein</fullName>
    </submittedName>
</protein>
<feature type="region of interest" description="Disordered" evidence="1">
    <location>
        <begin position="145"/>
        <end position="165"/>
    </location>
</feature>